<proteinExistence type="evidence at transcript level"/>
<evidence type="ECO:0000313" key="1">
    <source>
        <dbReference type="EMBL" id="ACN35610.1"/>
    </source>
</evidence>
<organism evidence="1">
    <name type="scientific">Zea mays</name>
    <name type="common">Maize</name>
    <dbReference type="NCBI Taxonomy" id="4577"/>
    <lineage>
        <taxon>Eukaryota</taxon>
        <taxon>Viridiplantae</taxon>
        <taxon>Streptophyta</taxon>
        <taxon>Embryophyta</taxon>
        <taxon>Tracheophyta</taxon>
        <taxon>Spermatophyta</taxon>
        <taxon>Magnoliopsida</taxon>
        <taxon>Liliopsida</taxon>
        <taxon>Poales</taxon>
        <taxon>Poaceae</taxon>
        <taxon>PACMAD clade</taxon>
        <taxon>Panicoideae</taxon>
        <taxon>Andropogonodae</taxon>
        <taxon>Andropogoneae</taxon>
        <taxon>Tripsacinae</taxon>
        <taxon>Zea</taxon>
    </lineage>
</organism>
<dbReference type="AlphaFoldDB" id="C0PK94"/>
<dbReference type="EMBL" id="BT068713">
    <property type="protein sequence ID" value="ACN35610.1"/>
    <property type="molecule type" value="mRNA"/>
</dbReference>
<name>C0PK94_MAIZE</name>
<protein>
    <submittedName>
        <fullName evidence="1">Uncharacterized protein</fullName>
    </submittedName>
</protein>
<reference evidence="1" key="1">
    <citation type="journal article" date="2009" name="PLoS Genet.">
        <title>Sequencing, mapping, and analysis of 27,455 maize full-length cDNAs.</title>
        <authorList>
            <person name="Soderlund C."/>
            <person name="Descour A."/>
            <person name="Kudrna D."/>
            <person name="Bomhoff M."/>
            <person name="Boyd L."/>
            <person name="Currie J."/>
            <person name="Angelova A."/>
            <person name="Collura K."/>
            <person name="Wissotski M."/>
            <person name="Ashley E."/>
            <person name="Morrow D."/>
            <person name="Fernandes J."/>
            <person name="Walbot V."/>
            <person name="Yu Y."/>
        </authorList>
    </citation>
    <scope>NUCLEOTIDE SEQUENCE</scope>
    <source>
        <strain evidence="1">B73</strain>
    </source>
</reference>
<reference evidence="1" key="2">
    <citation type="submission" date="2012-06" db="EMBL/GenBank/DDBJ databases">
        <authorList>
            <person name="Yu Y."/>
            <person name="Currie J."/>
            <person name="Lomeli R."/>
            <person name="Angelova A."/>
            <person name="Collura K."/>
            <person name="Wissotski M."/>
            <person name="Campos D."/>
            <person name="Kudrna D."/>
            <person name="Golser W."/>
            <person name="Ashely E."/>
            <person name="Descour A."/>
            <person name="Fernandes J."/>
            <person name="Soderlund C."/>
            <person name="Walbot V."/>
        </authorList>
    </citation>
    <scope>NUCLEOTIDE SEQUENCE</scope>
    <source>
        <strain evidence="1">B73</strain>
    </source>
</reference>
<sequence>MVRLPCYTEKTLQVRTRCPEQSNSLFLLLNYRWNQHVACQQRRDGHQFHKDPLSRVRLQATGGTGHPQISKECKTRDTSISCRTGDWNIPVAFCEISDYTFKSSTTLPLHVTLMASYIITSPAVKIV</sequence>
<accession>C0PK94</accession>